<protein>
    <submittedName>
        <fullName evidence="3">1D-myo-inositol 2-acetamido-2-deoxy-alpha-D-glucopyranoside deacetylase</fullName>
        <ecNumber evidence="3">3.5.1.103</ecNumber>
    </submittedName>
</protein>
<feature type="region of interest" description="Disordered" evidence="2">
    <location>
        <begin position="231"/>
        <end position="250"/>
    </location>
</feature>
<evidence type="ECO:0000256" key="2">
    <source>
        <dbReference type="SAM" id="MobiDB-lite"/>
    </source>
</evidence>
<organism evidence="3 4">
    <name type="scientific">Arachnia propionica</name>
    <dbReference type="NCBI Taxonomy" id="1750"/>
    <lineage>
        <taxon>Bacteria</taxon>
        <taxon>Bacillati</taxon>
        <taxon>Actinomycetota</taxon>
        <taxon>Actinomycetes</taxon>
        <taxon>Propionibacteriales</taxon>
        <taxon>Propionibacteriaceae</taxon>
        <taxon>Arachnia</taxon>
    </lineage>
</organism>
<dbReference type="SUPFAM" id="SSF102588">
    <property type="entry name" value="LmbE-like"/>
    <property type="match status" value="1"/>
</dbReference>
<keyword evidence="4" id="KW-1185">Reference proteome</keyword>
<dbReference type="GO" id="GO:0035595">
    <property type="term" value="F:N-acetylglucosaminylinositol deacetylase activity"/>
    <property type="evidence" value="ECO:0007669"/>
    <property type="project" value="UniProtKB-EC"/>
</dbReference>
<gene>
    <name evidence="3" type="primary">mshB_3</name>
    <name evidence="3" type="ORF">NCTC12967_02666</name>
</gene>
<dbReference type="EC" id="3.5.1.103" evidence="3"/>
<dbReference type="Proteomes" id="UP000273044">
    <property type="component" value="Chromosome"/>
</dbReference>
<dbReference type="PANTHER" id="PTHR12993">
    <property type="entry name" value="N-ACETYLGLUCOSAMINYL-PHOSPHATIDYLINOSITOL DE-N-ACETYLASE-RELATED"/>
    <property type="match status" value="1"/>
</dbReference>
<dbReference type="InterPro" id="IPR024078">
    <property type="entry name" value="LmbE-like_dom_sf"/>
</dbReference>
<dbReference type="RefSeq" id="WP_061787683.1">
    <property type="nucleotide sequence ID" value="NZ_CAURRE010000088.1"/>
</dbReference>
<dbReference type="Pfam" id="PF02585">
    <property type="entry name" value="PIG-L"/>
    <property type="match status" value="1"/>
</dbReference>
<reference evidence="3 4" key="1">
    <citation type="submission" date="2018-12" db="EMBL/GenBank/DDBJ databases">
        <authorList>
            <consortium name="Pathogen Informatics"/>
        </authorList>
    </citation>
    <scope>NUCLEOTIDE SEQUENCE [LARGE SCALE GENOMIC DNA]</scope>
    <source>
        <strain evidence="3 4">NCTC12967</strain>
    </source>
</reference>
<dbReference type="EMBL" id="LR134406">
    <property type="protein sequence ID" value="VEH71346.1"/>
    <property type="molecule type" value="Genomic_DNA"/>
</dbReference>
<dbReference type="GeneID" id="64408088"/>
<accession>A0A448N1S3</accession>
<name>A0A448N1S3_9ACTN</name>
<keyword evidence="1" id="KW-0862">Zinc</keyword>
<proteinExistence type="predicted"/>
<evidence type="ECO:0000313" key="3">
    <source>
        <dbReference type="EMBL" id="VEH71346.1"/>
    </source>
</evidence>
<dbReference type="PANTHER" id="PTHR12993:SF26">
    <property type="entry name" value="1D-MYO-INOSITOL 2-ACETAMIDO-2-DEOXY-ALPHA-D-GLUCOPYRANOSIDE DEACETYLASE"/>
    <property type="match status" value="1"/>
</dbReference>
<sequence length="250" mass="26037">MKIAFIHAHPDDETLATGALIAWLVTSGHEVSLLTATRGERGEVVPGPLSHLAGTPALETHREGELAGALKVLGVSRHAFLGDPPAGSGRRYRDSGMRWIREGLAGPAEDAEPDSLCAADLDDVVADIASWIRTVDADLVVSYHTDGGYGHPDHVRIHHASLAAAQRTGKGFAAVVHDPGDGGRWFDLRDLQPTVEEALRHHASQLTAHGDGTLTHSGGQSEAVTTSVGLLPAPETPPAAGLVDSLAGTG</sequence>
<dbReference type="AlphaFoldDB" id="A0A448N1S3"/>
<dbReference type="GO" id="GO:0016137">
    <property type="term" value="P:glycoside metabolic process"/>
    <property type="evidence" value="ECO:0007669"/>
    <property type="project" value="UniProtKB-ARBA"/>
</dbReference>
<dbReference type="InterPro" id="IPR003737">
    <property type="entry name" value="GlcNAc_PI_deacetylase-related"/>
</dbReference>
<evidence type="ECO:0000313" key="4">
    <source>
        <dbReference type="Proteomes" id="UP000273044"/>
    </source>
</evidence>
<dbReference type="Gene3D" id="3.40.50.10320">
    <property type="entry name" value="LmbE-like"/>
    <property type="match status" value="1"/>
</dbReference>
<evidence type="ECO:0000256" key="1">
    <source>
        <dbReference type="ARBA" id="ARBA00022833"/>
    </source>
</evidence>
<keyword evidence="3" id="KW-0378">Hydrolase</keyword>